<name>A0A1Y0B0V1_9LAMI</name>
<reference evidence="1" key="1">
    <citation type="submission" date="2017-03" db="EMBL/GenBank/DDBJ databases">
        <title>The mitochondrial genome of the carnivorous plant Utricularia reniformis (Lentibulariaceae): structure, comparative analysis and evolutionary landmarks.</title>
        <authorList>
            <person name="Silva S.R."/>
            <person name="Alvarenga D.O."/>
            <person name="Michael T.P."/>
            <person name="Miranda V.F.O."/>
            <person name="Varani A.M."/>
        </authorList>
    </citation>
    <scope>NUCLEOTIDE SEQUENCE</scope>
</reference>
<gene>
    <name evidence="1" type="ORF">AEK19_MT0758</name>
</gene>
<keyword evidence="1" id="KW-0496">Mitochondrion</keyword>
<dbReference type="EMBL" id="KY774314">
    <property type="protein sequence ID" value="ART31001.1"/>
    <property type="molecule type" value="Genomic_DNA"/>
</dbReference>
<sequence>MFYLNLLTFLKSSSKAYSHLFTLDGGTQSSAIPALVKEKSSIGFQERNSLGSEGEEHYSLSYLPTSLTANSSRLVAYLLPSVT</sequence>
<geneLocation type="mitochondrion" evidence="1"/>
<protein>
    <submittedName>
        <fullName evidence="1">Uncharacterized protein</fullName>
    </submittedName>
</protein>
<accession>A0A1Y0B0V1</accession>
<proteinExistence type="predicted"/>
<evidence type="ECO:0000313" key="1">
    <source>
        <dbReference type="EMBL" id="ART31001.1"/>
    </source>
</evidence>
<dbReference type="AlphaFoldDB" id="A0A1Y0B0V1"/>
<organism evidence="1">
    <name type="scientific">Utricularia reniformis</name>
    <dbReference type="NCBI Taxonomy" id="192314"/>
    <lineage>
        <taxon>Eukaryota</taxon>
        <taxon>Viridiplantae</taxon>
        <taxon>Streptophyta</taxon>
        <taxon>Embryophyta</taxon>
        <taxon>Tracheophyta</taxon>
        <taxon>Spermatophyta</taxon>
        <taxon>Magnoliopsida</taxon>
        <taxon>eudicotyledons</taxon>
        <taxon>Gunneridae</taxon>
        <taxon>Pentapetalae</taxon>
        <taxon>asterids</taxon>
        <taxon>lamiids</taxon>
        <taxon>Lamiales</taxon>
        <taxon>Lentibulariaceae</taxon>
        <taxon>Utricularia</taxon>
    </lineage>
</organism>